<comment type="caution">
    <text evidence="1">The sequence shown here is derived from an EMBL/GenBank/DDBJ whole genome shotgun (WGS) entry which is preliminary data.</text>
</comment>
<gene>
    <name evidence="1" type="ORF">LARSCL_LOCUS3167</name>
</gene>
<evidence type="ECO:0000313" key="1">
    <source>
        <dbReference type="EMBL" id="CAL1266573.1"/>
    </source>
</evidence>
<accession>A0AAV1Z5F3</accession>
<protein>
    <submittedName>
        <fullName evidence="1">Uncharacterized protein</fullName>
    </submittedName>
</protein>
<dbReference type="EMBL" id="CAXIEN010000024">
    <property type="protein sequence ID" value="CAL1266573.1"/>
    <property type="molecule type" value="Genomic_DNA"/>
</dbReference>
<proteinExistence type="predicted"/>
<dbReference type="AlphaFoldDB" id="A0AAV1Z5F3"/>
<keyword evidence="2" id="KW-1185">Reference proteome</keyword>
<name>A0AAV1Z5F3_9ARAC</name>
<sequence length="33" mass="3746">MTELRTSSNCRRSVQISRSCTLDLIPSGLHRDL</sequence>
<reference evidence="1 2" key="1">
    <citation type="submission" date="2024-04" db="EMBL/GenBank/DDBJ databases">
        <authorList>
            <person name="Rising A."/>
            <person name="Reimegard J."/>
            <person name="Sonavane S."/>
            <person name="Akerstrom W."/>
            <person name="Nylinder S."/>
            <person name="Hedman E."/>
            <person name="Kallberg Y."/>
        </authorList>
    </citation>
    <scope>NUCLEOTIDE SEQUENCE [LARGE SCALE GENOMIC DNA]</scope>
</reference>
<organism evidence="1 2">
    <name type="scientific">Larinioides sclopetarius</name>
    <dbReference type="NCBI Taxonomy" id="280406"/>
    <lineage>
        <taxon>Eukaryota</taxon>
        <taxon>Metazoa</taxon>
        <taxon>Ecdysozoa</taxon>
        <taxon>Arthropoda</taxon>
        <taxon>Chelicerata</taxon>
        <taxon>Arachnida</taxon>
        <taxon>Araneae</taxon>
        <taxon>Araneomorphae</taxon>
        <taxon>Entelegynae</taxon>
        <taxon>Araneoidea</taxon>
        <taxon>Araneidae</taxon>
        <taxon>Larinioides</taxon>
    </lineage>
</organism>
<evidence type="ECO:0000313" key="2">
    <source>
        <dbReference type="Proteomes" id="UP001497382"/>
    </source>
</evidence>
<dbReference type="Proteomes" id="UP001497382">
    <property type="component" value="Unassembled WGS sequence"/>
</dbReference>